<feature type="compositionally biased region" description="Low complexity" evidence="6">
    <location>
        <begin position="249"/>
        <end position="260"/>
    </location>
</feature>
<feature type="region of interest" description="Disordered" evidence="6">
    <location>
        <begin position="548"/>
        <end position="569"/>
    </location>
</feature>
<proteinExistence type="predicted"/>
<feature type="region of interest" description="Disordered" evidence="6">
    <location>
        <begin position="434"/>
        <end position="457"/>
    </location>
</feature>
<dbReference type="GO" id="GO:0003677">
    <property type="term" value="F:DNA binding"/>
    <property type="evidence" value="ECO:0007669"/>
    <property type="project" value="UniProtKB-KW"/>
</dbReference>
<feature type="region of interest" description="Disordered" evidence="6">
    <location>
        <begin position="471"/>
        <end position="499"/>
    </location>
</feature>
<dbReference type="SUPFAM" id="SSF47459">
    <property type="entry name" value="HLH, helix-loop-helix DNA-binding domain"/>
    <property type="match status" value="1"/>
</dbReference>
<dbReference type="SMART" id="SM00353">
    <property type="entry name" value="HLH"/>
    <property type="match status" value="1"/>
</dbReference>
<feature type="region of interest" description="Disordered" evidence="6">
    <location>
        <begin position="123"/>
        <end position="158"/>
    </location>
</feature>
<protein>
    <submittedName>
        <fullName evidence="8">Hlh transcription factor</fullName>
    </submittedName>
</protein>
<dbReference type="PANTHER" id="PTHR10328">
    <property type="entry name" value="PROTEIN MAX MYC-ASSOCIATED FACTOR X"/>
    <property type="match status" value="1"/>
</dbReference>
<dbReference type="InterPro" id="IPR011598">
    <property type="entry name" value="bHLH_dom"/>
</dbReference>
<dbReference type="Proteomes" id="UP000439903">
    <property type="component" value="Unassembled WGS sequence"/>
</dbReference>
<keyword evidence="9" id="KW-1185">Reference proteome</keyword>
<evidence type="ECO:0000256" key="2">
    <source>
        <dbReference type="ARBA" id="ARBA00023125"/>
    </source>
</evidence>
<comment type="caution">
    <text evidence="8">The sequence shown here is derived from an EMBL/GenBank/DDBJ whole genome shotgun (WGS) entry which is preliminary data.</text>
</comment>
<keyword evidence="3" id="KW-0010">Activator</keyword>
<evidence type="ECO:0000259" key="7">
    <source>
        <dbReference type="PROSITE" id="PS50888"/>
    </source>
</evidence>
<dbReference type="PANTHER" id="PTHR10328:SF3">
    <property type="entry name" value="PROTEIN MAX"/>
    <property type="match status" value="1"/>
</dbReference>
<feature type="compositionally biased region" description="Polar residues" evidence="6">
    <location>
        <begin position="123"/>
        <end position="137"/>
    </location>
</feature>
<keyword evidence="1" id="KW-0805">Transcription regulation</keyword>
<dbReference type="PROSITE" id="PS50888">
    <property type="entry name" value="BHLH"/>
    <property type="match status" value="1"/>
</dbReference>
<evidence type="ECO:0000256" key="1">
    <source>
        <dbReference type="ARBA" id="ARBA00023015"/>
    </source>
</evidence>
<dbReference type="Pfam" id="PF00010">
    <property type="entry name" value="HLH"/>
    <property type="match status" value="1"/>
</dbReference>
<dbReference type="GO" id="GO:0003700">
    <property type="term" value="F:DNA-binding transcription factor activity"/>
    <property type="evidence" value="ECO:0007669"/>
    <property type="project" value="TreeGrafter"/>
</dbReference>
<feature type="region of interest" description="Disordered" evidence="6">
    <location>
        <begin position="241"/>
        <end position="261"/>
    </location>
</feature>
<organism evidence="8 9">
    <name type="scientific">Gigaspora margarita</name>
    <dbReference type="NCBI Taxonomy" id="4874"/>
    <lineage>
        <taxon>Eukaryota</taxon>
        <taxon>Fungi</taxon>
        <taxon>Fungi incertae sedis</taxon>
        <taxon>Mucoromycota</taxon>
        <taxon>Glomeromycotina</taxon>
        <taxon>Glomeromycetes</taxon>
        <taxon>Diversisporales</taxon>
        <taxon>Gigasporaceae</taxon>
        <taxon>Gigaspora</taxon>
    </lineage>
</organism>
<keyword evidence="4" id="KW-0804">Transcription</keyword>
<feature type="region of interest" description="Disordered" evidence="6">
    <location>
        <begin position="173"/>
        <end position="197"/>
    </location>
</feature>
<feature type="compositionally biased region" description="Low complexity" evidence="6">
    <location>
        <begin position="177"/>
        <end position="197"/>
    </location>
</feature>
<evidence type="ECO:0000313" key="8">
    <source>
        <dbReference type="EMBL" id="KAF0357978.1"/>
    </source>
</evidence>
<evidence type="ECO:0000256" key="3">
    <source>
        <dbReference type="ARBA" id="ARBA00023159"/>
    </source>
</evidence>
<dbReference type="InterPro" id="IPR036638">
    <property type="entry name" value="HLH_DNA-bd_sf"/>
</dbReference>
<evidence type="ECO:0000256" key="4">
    <source>
        <dbReference type="ARBA" id="ARBA00023163"/>
    </source>
</evidence>
<evidence type="ECO:0000256" key="5">
    <source>
        <dbReference type="ARBA" id="ARBA00023242"/>
    </source>
</evidence>
<feature type="region of interest" description="Disordered" evidence="6">
    <location>
        <begin position="373"/>
        <end position="393"/>
    </location>
</feature>
<dbReference type="EMBL" id="WTPW01002987">
    <property type="protein sequence ID" value="KAF0357978.1"/>
    <property type="molecule type" value="Genomic_DNA"/>
</dbReference>
<dbReference type="GO" id="GO:0090575">
    <property type="term" value="C:RNA polymerase II transcription regulator complex"/>
    <property type="evidence" value="ECO:0007669"/>
    <property type="project" value="TreeGrafter"/>
</dbReference>
<feature type="compositionally biased region" description="Polar residues" evidence="6">
    <location>
        <begin position="373"/>
        <end position="390"/>
    </location>
</feature>
<dbReference type="GO" id="GO:0046983">
    <property type="term" value="F:protein dimerization activity"/>
    <property type="evidence" value="ECO:0007669"/>
    <property type="project" value="InterPro"/>
</dbReference>
<dbReference type="AlphaFoldDB" id="A0A8H3WXC7"/>
<evidence type="ECO:0000313" key="9">
    <source>
        <dbReference type="Proteomes" id="UP000439903"/>
    </source>
</evidence>
<accession>A0A8H3WXC7</accession>
<feature type="compositionally biased region" description="Basic and acidic residues" evidence="6">
    <location>
        <begin position="435"/>
        <end position="457"/>
    </location>
</feature>
<keyword evidence="5" id="KW-0539">Nucleus</keyword>
<gene>
    <name evidence="8" type="ORF">F8M41_014507</name>
</gene>
<feature type="compositionally biased region" description="Polar residues" evidence="6">
    <location>
        <begin position="144"/>
        <end position="158"/>
    </location>
</feature>
<dbReference type="GO" id="GO:0045944">
    <property type="term" value="P:positive regulation of transcription by RNA polymerase II"/>
    <property type="evidence" value="ECO:0007669"/>
    <property type="project" value="TreeGrafter"/>
</dbReference>
<feature type="compositionally biased region" description="Low complexity" evidence="6">
    <location>
        <begin position="472"/>
        <end position="484"/>
    </location>
</feature>
<name>A0A8H3WXC7_GIGMA</name>
<feature type="domain" description="BHLH" evidence="7">
    <location>
        <begin position="439"/>
        <end position="522"/>
    </location>
</feature>
<dbReference type="Gene3D" id="4.10.280.10">
    <property type="entry name" value="Helix-loop-helix DNA-binding domain"/>
    <property type="match status" value="1"/>
</dbReference>
<reference evidence="8 9" key="1">
    <citation type="journal article" date="2019" name="Environ. Microbiol.">
        <title>At the nexus of three kingdoms: the genome of the mycorrhizal fungus Gigaspora margarita provides insights into plant, endobacterial and fungal interactions.</title>
        <authorList>
            <person name="Venice F."/>
            <person name="Ghignone S."/>
            <person name="Salvioli di Fossalunga A."/>
            <person name="Amselem J."/>
            <person name="Novero M."/>
            <person name="Xianan X."/>
            <person name="Sedzielewska Toro K."/>
            <person name="Morin E."/>
            <person name="Lipzen A."/>
            <person name="Grigoriev I.V."/>
            <person name="Henrissat B."/>
            <person name="Martin F.M."/>
            <person name="Bonfante P."/>
        </authorList>
    </citation>
    <scope>NUCLEOTIDE SEQUENCE [LARGE SCALE GENOMIC DNA]</scope>
    <source>
        <strain evidence="8 9">BEG34</strain>
    </source>
</reference>
<evidence type="ECO:0000256" key="6">
    <source>
        <dbReference type="SAM" id="MobiDB-lite"/>
    </source>
</evidence>
<keyword evidence="2" id="KW-0238">DNA-binding</keyword>
<dbReference type="OrthoDB" id="5344169at2759"/>
<sequence>MMDTFPNFNTNDVNPNPNEINLNHNEINLQFGYNNMNYSILLMDTPRQQNVNGKDTPGADGYQPISNFTLSNDMLPTPNGSDHNACSESMIMSPYTMLPNPVEGSFHEDGFFLEYNIPGYLSSPQTSPILQPDQSMTRQDDQKSNSNYNQMSNNHHYSPLNKQKIVNNSVAQISGKNSSPDNNNSIENNNNTKNNINKLPTIMTGSPSMMPDVNMSLKDLASSISAQEPMPNLNLGSNLVSEVTPTQPSSAHLSDGSSSSLNGNIAPITPSSLMKLNQKQSSTLNSIQDDQIVNTQQGQIQNQQTFSKEAEQHTFIAPRSRITPSGSQRMLIVSPNVSPISPSMNPVTMSPIILPPSSGRKIVHTNQIVCSPSALNPSKSPQTLKPTISPSLKPKLPGVLADEVAEKLASQSNYKNILEGTSKSLGISYSSEVHSSLESRRTTHKAAEQKRRDSLKQSFDELKKVVPLHSVTSNNTKGNSNKNGIGNDRNTTKGKICDSNGSAKNVSKLLLLKRAHDHIVELQQQSKEKDELIQKLTNELDELKVAKKQKVDHDQKNDDMEIIGDKTEH</sequence>